<evidence type="ECO:0000313" key="3">
    <source>
        <dbReference type="Proteomes" id="UP000440304"/>
    </source>
</evidence>
<feature type="transmembrane region" description="Helical" evidence="1">
    <location>
        <begin position="12"/>
        <end position="36"/>
    </location>
</feature>
<proteinExistence type="predicted"/>
<keyword evidence="1" id="KW-0472">Membrane</keyword>
<sequence>MTETVARPMSTLLLVGIYTGLYVGLAVLALLVTMFLEFENSAMGLIIAFAAASGMTQIWVSRERAAPASGRAWQVAVLCAAATTAVMSSVATLALQAEDMALQDLANEGALMIGGVILGIFALNLCIIRLALWMTGRSAAKRL</sequence>
<dbReference type="NCBIfam" id="NF038216">
    <property type="entry name" value="ABZJ_00895_fam"/>
    <property type="match status" value="1"/>
</dbReference>
<feature type="transmembrane region" description="Helical" evidence="1">
    <location>
        <begin position="72"/>
        <end position="97"/>
    </location>
</feature>
<gene>
    <name evidence="2" type="ORF">GR156_05110</name>
</gene>
<dbReference type="EMBL" id="WUML01000003">
    <property type="protein sequence ID" value="MXN99669.1"/>
    <property type="molecule type" value="Genomic_DNA"/>
</dbReference>
<dbReference type="RefSeq" id="WP_160785080.1">
    <property type="nucleotide sequence ID" value="NZ_CP086610.1"/>
</dbReference>
<reference evidence="2 3" key="1">
    <citation type="submission" date="2019-12" db="EMBL/GenBank/DDBJ databases">
        <title>Shinella granuli gen. nov., sp. nov., and proposal of the reclassification of Zoogloea ramigera ATCC 19623 as Shinella zoogloeoides sp. nov.</title>
        <authorList>
            <person name="Gao J."/>
        </authorList>
    </citation>
    <scope>NUCLEOTIDE SEQUENCE [LARGE SCALE GENOMIC DNA]</scope>
    <source>
        <strain evidence="2 3">DSM 287</strain>
    </source>
</reference>
<name>A0A6N8TEX1_SHIZO</name>
<evidence type="ECO:0000313" key="2">
    <source>
        <dbReference type="EMBL" id="MXN99669.1"/>
    </source>
</evidence>
<keyword evidence="1" id="KW-0812">Transmembrane</keyword>
<feature type="transmembrane region" description="Helical" evidence="1">
    <location>
        <begin position="42"/>
        <end position="60"/>
    </location>
</feature>
<protein>
    <submittedName>
        <fullName evidence="2">Uncharacterized protein</fullName>
    </submittedName>
</protein>
<dbReference type="InterPro" id="IPR047730">
    <property type="entry name" value="ABZJ_00895-like"/>
</dbReference>
<feature type="transmembrane region" description="Helical" evidence="1">
    <location>
        <begin position="109"/>
        <end position="132"/>
    </location>
</feature>
<organism evidence="2 3">
    <name type="scientific">Shinella zoogloeoides</name>
    <name type="common">Crabtreella saccharophila</name>
    <dbReference type="NCBI Taxonomy" id="352475"/>
    <lineage>
        <taxon>Bacteria</taxon>
        <taxon>Pseudomonadati</taxon>
        <taxon>Pseudomonadota</taxon>
        <taxon>Alphaproteobacteria</taxon>
        <taxon>Hyphomicrobiales</taxon>
        <taxon>Rhizobiaceae</taxon>
        <taxon>Shinella</taxon>
    </lineage>
</organism>
<comment type="caution">
    <text evidence="2">The sequence shown here is derived from an EMBL/GenBank/DDBJ whole genome shotgun (WGS) entry which is preliminary data.</text>
</comment>
<dbReference type="AlphaFoldDB" id="A0A6N8TEX1"/>
<keyword evidence="1" id="KW-1133">Transmembrane helix</keyword>
<accession>A0A6N8TEX1</accession>
<dbReference type="OrthoDB" id="8450590at2"/>
<dbReference type="Proteomes" id="UP000440304">
    <property type="component" value="Unassembled WGS sequence"/>
</dbReference>
<evidence type="ECO:0000256" key="1">
    <source>
        <dbReference type="SAM" id="Phobius"/>
    </source>
</evidence>